<dbReference type="EC" id="2.3.1.180" evidence="9"/>
<evidence type="ECO:0000256" key="6">
    <source>
        <dbReference type="ARBA" id="ARBA00023160"/>
    </source>
</evidence>
<feature type="domain" description="Beta-ketoacyl-[acyl-carrier-protein] synthase III N-terminal" evidence="11">
    <location>
        <begin position="105"/>
        <end position="182"/>
    </location>
</feature>
<keyword evidence="4 9" id="KW-0276">Fatty acid metabolism</keyword>
<accession>A0ABV1I1P8</accession>
<dbReference type="InterPro" id="IPR004655">
    <property type="entry name" value="FabH"/>
</dbReference>
<dbReference type="SUPFAM" id="SSF53901">
    <property type="entry name" value="Thiolase-like"/>
    <property type="match status" value="1"/>
</dbReference>
<dbReference type="PANTHER" id="PTHR43091">
    <property type="entry name" value="3-OXOACYL-[ACYL-CARRIER-PROTEIN] SYNTHASE"/>
    <property type="match status" value="1"/>
</dbReference>
<feature type="active site" evidence="9">
    <location>
        <position position="111"/>
    </location>
</feature>
<evidence type="ECO:0000256" key="4">
    <source>
        <dbReference type="ARBA" id="ARBA00022832"/>
    </source>
</evidence>
<dbReference type="NCBIfam" id="TIGR00747">
    <property type="entry name" value="fabH"/>
    <property type="match status" value="1"/>
</dbReference>
<name>A0ABV1I1P8_9FIRM</name>
<evidence type="ECO:0000259" key="11">
    <source>
        <dbReference type="Pfam" id="PF08545"/>
    </source>
</evidence>
<keyword evidence="13" id="KW-1185">Reference proteome</keyword>
<protein>
    <recommendedName>
        <fullName evidence="9">Beta-ketoacyl-[acyl-carrier-protein] synthase III</fullName>
        <shortName evidence="9">Beta-ketoacyl-ACP synthase III</shortName>
        <shortName evidence="9">KAS III</shortName>
        <ecNumber evidence="9">2.3.1.180</ecNumber>
    </recommendedName>
    <alternativeName>
        <fullName evidence="9">3-oxoacyl-[acyl-carrier-protein] synthase 3</fullName>
    </alternativeName>
    <alternativeName>
        <fullName evidence="9">3-oxoacyl-[acyl-carrier-protein] synthase III</fullName>
    </alternativeName>
</protein>
<dbReference type="Gene3D" id="3.40.47.10">
    <property type="match status" value="1"/>
</dbReference>
<comment type="similarity">
    <text evidence="1 9">Belongs to the thiolase-like superfamily. FabH family.</text>
</comment>
<dbReference type="HAMAP" id="MF_01815">
    <property type="entry name" value="FabH"/>
    <property type="match status" value="1"/>
</dbReference>
<keyword evidence="7 9" id="KW-0511">Multifunctional enzyme</keyword>
<dbReference type="CDD" id="cd00830">
    <property type="entry name" value="KAS_III"/>
    <property type="match status" value="1"/>
</dbReference>
<keyword evidence="8 9" id="KW-0012">Acyltransferase</keyword>
<comment type="subunit">
    <text evidence="9">Homodimer.</text>
</comment>
<evidence type="ECO:0000256" key="3">
    <source>
        <dbReference type="ARBA" id="ARBA00022679"/>
    </source>
</evidence>
<comment type="subcellular location">
    <subcellularLocation>
        <location evidence="9">Cytoplasm</location>
    </subcellularLocation>
</comment>
<evidence type="ECO:0000256" key="5">
    <source>
        <dbReference type="ARBA" id="ARBA00023098"/>
    </source>
</evidence>
<comment type="catalytic activity">
    <reaction evidence="9">
        <text>malonyl-[ACP] + acetyl-CoA + H(+) = 3-oxobutanoyl-[ACP] + CO2 + CoA</text>
        <dbReference type="Rhea" id="RHEA:12080"/>
        <dbReference type="Rhea" id="RHEA-COMP:9623"/>
        <dbReference type="Rhea" id="RHEA-COMP:9625"/>
        <dbReference type="ChEBI" id="CHEBI:15378"/>
        <dbReference type="ChEBI" id="CHEBI:16526"/>
        <dbReference type="ChEBI" id="CHEBI:57287"/>
        <dbReference type="ChEBI" id="CHEBI:57288"/>
        <dbReference type="ChEBI" id="CHEBI:78449"/>
        <dbReference type="ChEBI" id="CHEBI:78450"/>
        <dbReference type="EC" id="2.3.1.180"/>
    </reaction>
</comment>
<sequence>MNTRITGTGYSLPAFRADNDYLATLVETSDEWITERTGIRARHLAGEETTVSMAAAAAEKALKRAGADPSEVELLIVATISGDTVTPSTACRVQALIGADKAVAFDINAACSGFLYALHMADACVKSGMYKNALLIGAETLSKLVDWNDRGTCILFGDGAGAAFVEATEEAGILAHEVGSDGSRWEVLSCEGRPNGNPVCKAEGQEGFLQMNGQEVFKFAVRKVPQCIDAALEKAALKPEEVDLYLLHQANCRIIQSVAKRLGQPEEKFPMNLNECGNTSAASLPILMAQLDEQGKLNKGDTLVLSGFGAGLTWGACVIRW</sequence>
<reference evidence="12 13" key="1">
    <citation type="submission" date="2024-03" db="EMBL/GenBank/DDBJ databases">
        <title>Human intestinal bacterial collection.</title>
        <authorList>
            <person name="Pauvert C."/>
            <person name="Hitch T.C.A."/>
            <person name="Clavel T."/>
        </authorList>
    </citation>
    <scope>NUCLEOTIDE SEQUENCE [LARGE SCALE GENOMIC DNA]</scope>
    <source>
        <strain evidence="12 13">CLA-AA-H78B</strain>
    </source>
</reference>
<evidence type="ECO:0000259" key="10">
    <source>
        <dbReference type="Pfam" id="PF08541"/>
    </source>
</evidence>
<evidence type="ECO:0000313" key="12">
    <source>
        <dbReference type="EMBL" id="MEQ2578863.1"/>
    </source>
</evidence>
<dbReference type="InterPro" id="IPR013751">
    <property type="entry name" value="ACP_syn_III_N"/>
</dbReference>
<evidence type="ECO:0000256" key="1">
    <source>
        <dbReference type="ARBA" id="ARBA00008642"/>
    </source>
</evidence>
<keyword evidence="6 9" id="KW-0275">Fatty acid biosynthesis</keyword>
<dbReference type="Proteomes" id="UP001470288">
    <property type="component" value="Unassembled WGS sequence"/>
</dbReference>
<keyword evidence="5 9" id="KW-0443">Lipid metabolism</keyword>
<dbReference type="InterPro" id="IPR013747">
    <property type="entry name" value="ACP_syn_III_C"/>
</dbReference>
<dbReference type="Pfam" id="PF08545">
    <property type="entry name" value="ACP_syn_III"/>
    <property type="match status" value="1"/>
</dbReference>
<evidence type="ECO:0000256" key="8">
    <source>
        <dbReference type="ARBA" id="ARBA00023315"/>
    </source>
</evidence>
<dbReference type="RefSeq" id="WP_349144412.1">
    <property type="nucleotide sequence ID" value="NZ_JBBMFC010000013.1"/>
</dbReference>
<feature type="active site" evidence="9">
    <location>
        <position position="248"/>
    </location>
</feature>
<comment type="domain">
    <text evidence="9">The last Arg residue of the ACP-binding site is essential for the weak association between ACP/AcpP and FabH.</text>
</comment>
<keyword evidence="3 9" id="KW-0808">Transferase</keyword>
<feature type="region of interest" description="ACP-binding" evidence="9">
    <location>
        <begin position="249"/>
        <end position="253"/>
    </location>
</feature>
<comment type="function">
    <text evidence="9">Catalyzes the condensation reaction of fatty acid synthesis by the addition to an acyl acceptor of two carbons from malonyl-ACP. Catalyzes the first condensation reaction which initiates fatty acid synthesis and may therefore play a role in governing the total rate of fatty acid production. Possesses both acetoacetyl-ACP synthase and acetyl transacylase activities. Its substrate specificity determines the biosynthesis of branched-chain and/or straight-chain of fatty acids.</text>
</comment>
<evidence type="ECO:0000313" key="13">
    <source>
        <dbReference type="Proteomes" id="UP001470288"/>
    </source>
</evidence>
<dbReference type="PANTHER" id="PTHR43091:SF1">
    <property type="entry name" value="BETA-KETOACYL-[ACYL-CARRIER-PROTEIN] SYNTHASE III, CHLOROPLASTIC"/>
    <property type="match status" value="1"/>
</dbReference>
<dbReference type="Pfam" id="PF08541">
    <property type="entry name" value="ACP_syn_III_C"/>
    <property type="match status" value="1"/>
</dbReference>
<dbReference type="GO" id="GO:0033818">
    <property type="term" value="F:beta-ketoacyl-acyl-carrier-protein synthase III activity"/>
    <property type="evidence" value="ECO:0007669"/>
    <property type="project" value="UniProtKB-EC"/>
</dbReference>
<comment type="pathway">
    <text evidence="9">Lipid metabolism; fatty acid biosynthesis.</text>
</comment>
<comment type="caution">
    <text evidence="12">The sequence shown here is derived from an EMBL/GenBank/DDBJ whole genome shotgun (WGS) entry which is preliminary data.</text>
</comment>
<evidence type="ECO:0000256" key="7">
    <source>
        <dbReference type="ARBA" id="ARBA00023268"/>
    </source>
</evidence>
<dbReference type="NCBIfam" id="NF006829">
    <property type="entry name" value="PRK09352.1"/>
    <property type="match status" value="1"/>
</dbReference>
<dbReference type="EMBL" id="JBBMFC010000013">
    <property type="protein sequence ID" value="MEQ2578863.1"/>
    <property type="molecule type" value="Genomic_DNA"/>
</dbReference>
<dbReference type="InterPro" id="IPR016039">
    <property type="entry name" value="Thiolase-like"/>
</dbReference>
<keyword evidence="2 9" id="KW-0444">Lipid biosynthesis</keyword>
<evidence type="ECO:0000256" key="2">
    <source>
        <dbReference type="ARBA" id="ARBA00022516"/>
    </source>
</evidence>
<proteinExistence type="inferred from homology"/>
<feature type="domain" description="Beta-ketoacyl-[acyl-carrier-protein] synthase III C-terminal" evidence="10">
    <location>
        <begin position="232"/>
        <end position="321"/>
    </location>
</feature>
<gene>
    <name evidence="9" type="primary">fabH</name>
    <name evidence="12" type="ORF">WMO62_08420</name>
</gene>
<evidence type="ECO:0000256" key="9">
    <source>
        <dbReference type="HAMAP-Rule" id="MF_01815"/>
    </source>
</evidence>
<organism evidence="12 13">
    <name type="scientific">Hominiventricola aquisgranensis</name>
    <dbReference type="NCBI Taxonomy" id="3133164"/>
    <lineage>
        <taxon>Bacteria</taxon>
        <taxon>Bacillati</taxon>
        <taxon>Bacillota</taxon>
        <taxon>Clostridia</taxon>
        <taxon>Lachnospirales</taxon>
        <taxon>Lachnospiraceae</taxon>
        <taxon>Hominiventricola</taxon>
    </lineage>
</organism>
<keyword evidence="9" id="KW-0963">Cytoplasm</keyword>
<feature type="active site" evidence="9">
    <location>
        <position position="278"/>
    </location>
</feature>